<dbReference type="CDD" id="cd00009">
    <property type="entry name" value="AAA"/>
    <property type="match status" value="1"/>
</dbReference>
<accession>A0A7T3V414</accession>
<dbReference type="AlphaFoldDB" id="A0A7T3V414"/>
<dbReference type="PRINTS" id="PR01590">
    <property type="entry name" value="HTHFIS"/>
</dbReference>
<dbReference type="InterPro" id="IPR058031">
    <property type="entry name" value="AAA_lid_NorR"/>
</dbReference>
<dbReference type="InterPro" id="IPR003593">
    <property type="entry name" value="AAA+_ATPase"/>
</dbReference>
<dbReference type="PROSITE" id="PS00688">
    <property type="entry name" value="SIGMA54_INTERACT_3"/>
    <property type="match status" value="1"/>
</dbReference>
<dbReference type="Gene3D" id="3.40.50.300">
    <property type="entry name" value="P-loop containing nucleotide triphosphate hydrolases"/>
    <property type="match status" value="1"/>
</dbReference>
<dbReference type="Gene3D" id="1.10.8.60">
    <property type="match status" value="1"/>
</dbReference>
<dbReference type="EMBL" id="CP064936">
    <property type="protein sequence ID" value="QQA00102.1"/>
    <property type="molecule type" value="Genomic_DNA"/>
</dbReference>
<dbReference type="Gene3D" id="1.10.10.60">
    <property type="entry name" value="Homeodomain-like"/>
    <property type="match status" value="1"/>
</dbReference>
<dbReference type="PANTHER" id="PTHR32071">
    <property type="entry name" value="TRANSCRIPTIONAL REGULATORY PROTEIN"/>
    <property type="match status" value="1"/>
</dbReference>
<dbReference type="InterPro" id="IPR025944">
    <property type="entry name" value="Sigma_54_int_dom_CS"/>
</dbReference>
<evidence type="ECO:0000256" key="7">
    <source>
        <dbReference type="PROSITE-ProRule" id="PRU00169"/>
    </source>
</evidence>
<dbReference type="InterPro" id="IPR027417">
    <property type="entry name" value="P-loop_NTPase"/>
</dbReference>
<dbReference type="InterPro" id="IPR002078">
    <property type="entry name" value="Sigma_54_int"/>
</dbReference>
<dbReference type="SUPFAM" id="SSF52540">
    <property type="entry name" value="P-loop containing nucleoside triphosphate hydrolases"/>
    <property type="match status" value="1"/>
</dbReference>
<dbReference type="PROSITE" id="PS50110">
    <property type="entry name" value="RESPONSE_REGULATORY"/>
    <property type="match status" value="1"/>
</dbReference>
<evidence type="ECO:0000313" key="11">
    <source>
        <dbReference type="Proteomes" id="UP000595224"/>
    </source>
</evidence>
<dbReference type="SUPFAM" id="SSF52172">
    <property type="entry name" value="CheY-like"/>
    <property type="match status" value="1"/>
</dbReference>
<keyword evidence="3" id="KW-0067">ATP-binding</keyword>
<evidence type="ECO:0000256" key="4">
    <source>
        <dbReference type="ARBA" id="ARBA00023012"/>
    </source>
</evidence>
<dbReference type="Gene3D" id="3.40.50.2300">
    <property type="match status" value="1"/>
</dbReference>
<dbReference type="Proteomes" id="UP000595224">
    <property type="component" value="Chromosome"/>
</dbReference>
<dbReference type="Pfam" id="PF00072">
    <property type="entry name" value="Response_reg"/>
    <property type="match status" value="1"/>
</dbReference>
<dbReference type="InterPro" id="IPR001789">
    <property type="entry name" value="Sig_transdc_resp-reg_receiver"/>
</dbReference>
<dbReference type="Pfam" id="PF02954">
    <property type="entry name" value="HTH_8"/>
    <property type="match status" value="1"/>
</dbReference>
<dbReference type="PROSITE" id="PS00675">
    <property type="entry name" value="SIGMA54_INTERACT_1"/>
    <property type="match status" value="1"/>
</dbReference>
<dbReference type="GO" id="GO:0000160">
    <property type="term" value="P:phosphorelay signal transduction system"/>
    <property type="evidence" value="ECO:0007669"/>
    <property type="project" value="UniProtKB-KW"/>
</dbReference>
<dbReference type="InterPro" id="IPR009057">
    <property type="entry name" value="Homeodomain-like_sf"/>
</dbReference>
<keyword evidence="6" id="KW-0804">Transcription</keyword>
<proteinExistence type="predicted"/>
<dbReference type="SUPFAM" id="SSF46689">
    <property type="entry name" value="Homeodomain-like"/>
    <property type="match status" value="1"/>
</dbReference>
<gene>
    <name evidence="10" type="ORF">IWA51_07380</name>
</gene>
<reference evidence="10 11" key="1">
    <citation type="submission" date="2020-11" db="EMBL/GenBank/DDBJ databases">
        <title>Treponema Peruensis nv. sp., first commensal Treponema isolated from human feces.</title>
        <authorList>
            <person name="Belkhou C."/>
            <person name="Raes J."/>
        </authorList>
    </citation>
    <scope>NUCLEOTIDE SEQUENCE [LARGE SCALE GENOMIC DNA]</scope>
    <source>
        <strain evidence="10 11">RCC2812</strain>
    </source>
</reference>
<keyword evidence="11" id="KW-1185">Reference proteome</keyword>
<sequence length="460" mass="51097">MKFTILIIDDEKNIREGLAANFELEEYNVKTAASGEEGLKLIERGDIDLVITDLRMNGISGEEVLRKVTAETPGIPVIILTGHGSIDSAVDAMRHGAYDFLTKPLNLDQLDMIVKRALESREMSLQHQQLKKEIEGENVLSGMIGKSQAMLKIMETIKKAASSKANVLITGESGVGKEVVARAIHELSPRKNKTMINVHCAALSETLLESELFGHEKGAFTGADHLQKGRFELAHGSTIFLDEIGEINQNVQIKILRVLAERKFERVGGEQTIDVDVRVIAATNRNLEEEIKKGNFREDLYFRLNVIHIHVPPLRERKDDLPLLMASFLEEFNRENSRSIKGVDSRAKSAMFKYDWPGNIRELRNCMESAVVMCSGDEIGLDDLPPSISRSAGTESIVIPLGITLDEADKVIVQQNLAANRNNKSKTAEILGIGRKTLQRKIVDWGIETPENADELGDNV</sequence>
<keyword evidence="4" id="KW-0902">Two-component regulatory system</keyword>
<dbReference type="Pfam" id="PF25601">
    <property type="entry name" value="AAA_lid_14"/>
    <property type="match status" value="1"/>
</dbReference>
<dbReference type="GO" id="GO:0005524">
    <property type="term" value="F:ATP binding"/>
    <property type="evidence" value="ECO:0007669"/>
    <property type="project" value="UniProtKB-KW"/>
</dbReference>
<dbReference type="Pfam" id="PF00158">
    <property type="entry name" value="Sigma54_activat"/>
    <property type="match status" value="1"/>
</dbReference>
<feature type="modified residue" description="4-aspartylphosphate" evidence="7">
    <location>
        <position position="53"/>
    </location>
</feature>
<evidence type="ECO:0000256" key="1">
    <source>
        <dbReference type="ARBA" id="ARBA00022553"/>
    </source>
</evidence>
<name>A0A7T3V414_9SPIR</name>
<evidence type="ECO:0000313" key="10">
    <source>
        <dbReference type="EMBL" id="QQA00102.1"/>
    </source>
</evidence>
<keyword evidence="2" id="KW-0547">Nucleotide-binding</keyword>
<evidence type="ECO:0000256" key="3">
    <source>
        <dbReference type="ARBA" id="ARBA00022840"/>
    </source>
</evidence>
<evidence type="ECO:0000259" key="8">
    <source>
        <dbReference type="PROSITE" id="PS50045"/>
    </source>
</evidence>
<dbReference type="GO" id="GO:0043565">
    <property type="term" value="F:sequence-specific DNA binding"/>
    <property type="evidence" value="ECO:0007669"/>
    <property type="project" value="InterPro"/>
</dbReference>
<feature type="domain" description="Response regulatory" evidence="9">
    <location>
        <begin position="4"/>
        <end position="118"/>
    </location>
</feature>
<dbReference type="InterPro" id="IPR025662">
    <property type="entry name" value="Sigma_54_int_dom_ATP-bd_1"/>
</dbReference>
<evidence type="ECO:0000256" key="6">
    <source>
        <dbReference type="ARBA" id="ARBA00023163"/>
    </source>
</evidence>
<dbReference type="FunFam" id="3.40.50.2300:FF:000018">
    <property type="entry name" value="DNA-binding transcriptional regulator NtrC"/>
    <property type="match status" value="1"/>
</dbReference>
<dbReference type="KEGG" id="tper:IWA51_07380"/>
<dbReference type="InterPro" id="IPR011006">
    <property type="entry name" value="CheY-like_superfamily"/>
</dbReference>
<dbReference type="GO" id="GO:0006355">
    <property type="term" value="P:regulation of DNA-templated transcription"/>
    <property type="evidence" value="ECO:0007669"/>
    <property type="project" value="InterPro"/>
</dbReference>
<evidence type="ECO:0000256" key="2">
    <source>
        <dbReference type="ARBA" id="ARBA00022741"/>
    </source>
</evidence>
<dbReference type="FunFam" id="3.40.50.300:FF:000006">
    <property type="entry name" value="DNA-binding transcriptional regulator NtrC"/>
    <property type="match status" value="1"/>
</dbReference>
<evidence type="ECO:0000259" key="9">
    <source>
        <dbReference type="PROSITE" id="PS50110"/>
    </source>
</evidence>
<dbReference type="InterPro" id="IPR002197">
    <property type="entry name" value="HTH_Fis"/>
</dbReference>
<keyword evidence="5" id="KW-0805">Transcription regulation</keyword>
<keyword evidence="1 7" id="KW-0597">Phosphoprotein</keyword>
<dbReference type="SMART" id="SM00382">
    <property type="entry name" value="AAA"/>
    <property type="match status" value="1"/>
</dbReference>
<evidence type="ECO:0000256" key="5">
    <source>
        <dbReference type="ARBA" id="ARBA00023015"/>
    </source>
</evidence>
<feature type="domain" description="Sigma-54 factor interaction" evidence="8">
    <location>
        <begin position="143"/>
        <end position="372"/>
    </location>
</feature>
<protein>
    <submittedName>
        <fullName evidence="10">Sigma-54-dependent Fis family transcriptional regulator</fullName>
    </submittedName>
</protein>
<dbReference type="SMART" id="SM00448">
    <property type="entry name" value="REC"/>
    <property type="match status" value="1"/>
</dbReference>
<dbReference type="RefSeq" id="WP_177528825.1">
    <property type="nucleotide sequence ID" value="NZ_CBCSHE010000001.1"/>
</dbReference>
<organism evidence="10 11">
    <name type="scientific">Treponema peruense</name>
    <dbReference type="NCBI Taxonomy" id="2787628"/>
    <lineage>
        <taxon>Bacteria</taxon>
        <taxon>Pseudomonadati</taxon>
        <taxon>Spirochaetota</taxon>
        <taxon>Spirochaetia</taxon>
        <taxon>Spirochaetales</taxon>
        <taxon>Treponemataceae</taxon>
        <taxon>Treponema</taxon>
    </lineage>
</organism>
<dbReference type="PROSITE" id="PS50045">
    <property type="entry name" value="SIGMA54_INTERACT_4"/>
    <property type="match status" value="1"/>
</dbReference>